<evidence type="ECO:0000256" key="6">
    <source>
        <dbReference type="ARBA" id="ARBA00022679"/>
    </source>
</evidence>
<dbReference type="CDD" id="cd17546">
    <property type="entry name" value="REC_hyHK_CKI1_RcsC-like"/>
    <property type="match status" value="1"/>
</dbReference>
<keyword evidence="7 16" id="KW-0812">Transmembrane</keyword>
<dbReference type="Gene3D" id="1.20.120.160">
    <property type="entry name" value="HPT domain"/>
    <property type="match status" value="1"/>
</dbReference>
<dbReference type="PROSITE" id="PS50894">
    <property type="entry name" value="HPT"/>
    <property type="match status" value="1"/>
</dbReference>
<dbReference type="GO" id="GO:0005524">
    <property type="term" value="F:ATP binding"/>
    <property type="evidence" value="ECO:0007669"/>
    <property type="project" value="UniProtKB-KW"/>
</dbReference>
<dbReference type="PROSITE" id="PS50109">
    <property type="entry name" value="HIS_KIN"/>
    <property type="match status" value="1"/>
</dbReference>
<feature type="transmembrane region" description="Helical" evidence="16">
    <location>
        <begin position="157"/>
        <end position="179"/>
    </location>
</feature>
<dbReference type="Pfam" id="PF17149">
    <property type="entry name" value="CHASE5"/>
    <property type="match status" value="1"/>
</dbReference>
<evidence type="ECO:0000259" key="20">
    <source>
        <dbReference type="PROSITE" id="PS50894"/>
    </source>
</evidence>
<dbReference type="SMART" id="SM00304">
    <property type="entry name" value="HAMP"/>
    <property type="match status" value="1"/>
</dbReference>
<keyword evidence="4" id="KW-1003">Cell membrane</keyword>
<dbReference type="RefSeq" id="WP_344956835.1">
    <property type="nucleotide sequence ID" value="NZ_BAABCX010000002.1"/>
</dbReference>
<evidence type="ECO:0000256" key="11">
    <source>
        <dbReference type="ARBA" id="ARBA00022989"/>
    </source>
</evidence>
<evidence type="ECO:0000256" key="2">
    <source>
        <dbReference type="ARBA" id="ARBA00004651"/>
    </source>
</evidence>
<feature type="transmembrane region" description="Helical" evidence="16">
    <location>
        <begin position="21"/>
        <end position="43"/>
    </location>
</feature>
<dbReference type="InterPro" id="IPR036890">
    <property type="entry name" value="HATPase_C_sf"/>
</dbReference>
<evidence type="ECO:0000313" key="22">
    <source>
        <dbReference type="Proteomes" id="UP001500795"/>
    </source>
</evidence>
<dbReference type="SUPFAM" id="SSF47384">
    <property type="entry name" value="Homodimeric domain of signal transducing histidine kinase"/>
    <property type="match status" value="1"/>
</dbReference>
<dbReference type="EMBL" id="BAABCX010000002">
    <property type="protein sequence ID" value="GAA3537678.1"/>
    <property type="molecule type" value="Genomic_DNA"/>
</dbReference>
<feature type="modified residue" description="Phosphohistidine" evidence="14">
    <location>
        <position position="713"/>
    </location>
</feature>
<dbReference type="InterPro" id="IPR004358">
    <property type="entry name" value="Sig_transdc_His_kin-like_C"/>
</dbReference>
<dbReference type="InterPro" id="IPR003661">
    <property type="entry name" value="HisK_dim/P_dom"/>
</dbReference>
<dbReference type="Gene3D" id="1.10.287.130">
    <property type="match status" value="1"/>
</dbReference>
<evidence type="ECO:0000259" key="18">
    <source>
        <dbReference type="PROSITE" id="PS50110"/>
    </source>
</evidence>
<sequence length="774" mass="86800">MKKLLRLIADYRKAHPLSFRMFIMVFACSLFFSVISTSLQLYIDYQKEQAAIEDRLRLIKSSYLDSLARSIWDLNTEQTLLQLKSILDMPHMAFLRLESDAFEQPLLLSRLREPLPSASTYHFDLDYRSPTLGERQIGRLELQVDVGSIHRQLLQGAMITLFSYTLTILAIAFSIMFLFQRRVTRHLEAMAHYVERLGQGYLDTPLALDRPPHRAQDELSTVVSALNKMRLAIRQDLEKREQEHTQLTKHKQELQAMVEKRTQSLLRAKEAAESANQAKSQFLETMTHEIRTPMNGILGTIQLLQHARLEATERGYLHTLRQSSEHLLMLLNDVLDYAKLEQGYLSDEGADFSLTGLVQNCMELMQAYALKKQLDLGIELAPVLKTYYRGHANRLRQILTNLLANAIKFTEQGSVRLEIAPLAPNRLRFAVRDTGIGIPAAQQQRIFNRFTQADESITRQYGGTGLGLAICQTLVQAMGGTIGVRSTPGQGSEFWFELPLEPLDSGTEQAPPAQAQAMDSLSLLLVEDMPINQQVITGLLEHDGHLVCLAENGESALAITAQQSFDVILMDMHLPNMDGVTISRRIRAHPGRLNEHTPIIAVTASVMPRDIKRYLDAGLQGVVAKPVHQQKLRQALVNACRTDAAGQPATPANRPPLGLLAANPLLAESLAILGRHKVKTLLTRFRRQLPAECRTLAEEIAAGDLYEAEQLAHKLAGASAMLGFAEFSQLVQQLETRARRQAQIPAPLVDELNRGMADTLARVDALLMELDRRH</sequence>
<dbReference type="CDD" id="cd16922">
    <property type="entry name" value="HATPase_EvgS-ArcB-TorS-like"/>
    <property type="match status" value="1"/>
</dbReference>
<feature type="modified residue" description="4-aspartylphosphate" evidence="15">
    <location>
        <position position="571"/>
    </location>
</feature>
<keyword evidence="10 21" id="KW-0067">ATP-binding</keyword>
<accession>A0ABP6VML6</accession>
<comment type="subcellular location">
    <subcellularLocation>
        <location evidence="2">Cell membrane</location>
        <topology evidence="2">Multi-pass membrane protein</topology>
    </subcellularLocation>
</comment>
<dbReference type="Proteomes" id="UP001500795">
    <property type="component" value="Unassembled WGS sequence"/>
</dbReference>
<organism evidence="21 22">
    <name type="scientific">Zobellella aerophila</name>
    <dbReference type="NCBI Taxonomy" id="870480"/>
    <lineage>
        <taxon>Bacteria</taxon>
        <taxon>Pseudomonadati</taxon>
        <taxon>Pseudomonadota</taxon>
        <taxon>Gammaproteobacteria</taxon>
        <taxon>Aeromonadales</taxon>
        <taxon>Aeromonadaceae</taxon>
        <taxon>Zobellella</taxon>
    </lineage>
</organism>
<name>A0ABP6VML6_9GAMM</name>
<feature type="domain" description="Histidine kinase" evidence="17">
    <location>
        <begin position="285"/>
        <end position="502"/>
    </location>
</feature>
<dbReference type="InterPro" id="IPR036097">
    <property type="entry name" value="HisK_dim/P_sf"/>
</dbReference>
<dbReference type="InterPro" id="IPR036641">
    <property type="entry name" value="HPT_dom_sf"/>
</dbReference>
<dbReference type="InterPro" id="IPR008207">
    <property type="entry name" value="Sig_transdc_His_kin_Hpt_dom"/>
</dbReference>
<dbReference type="InterPro" id="IPR011006">
    <property type="entry name" value="CheY-like_superfamily"/>
</dbReference>
<feature type="domain" description="HPt" evidence="20">
    <location>
        <begin position="674"/>
        <end position="770"/>
    </location>
</feature>
<keyword evidence="12" id="KW-0902">Two-component regulatory system</keyword>
<keyword evidence="13 16" id="KW-0472">Membrane</keyword>
<dbReference type="Pfam" id="PF00512">
    <property type="entry name" value="HisKA"/>
    <property type="match status" value="1"/>
</dbReference>
<evidence type="ECO:0000259" key="17">
    <source>
        <dbReference type="PROSITE" id="PS50109"/>
    </source>
</evidence>
<feature type="domain" description="HAMP" evidence="19">
    <location>
        <begin position="181"/>
        <end position="238"/>
    </location>
</feature>
<proteinExistence type="predicted"/>
<keyword evidence="22" id="KW-1185">Reference proteome</keyword>
<protein>
    <recommendedName>
        <fullName evidence="3">histidine kinase</fullName>
        <ecNumber evidence="3">2.7.13.3</ecNumber>
    </recommendedName>
</protein>
<dbReference type="InterPro" id="IPR033414">
    <property type="entry name" value="Sensor_dom"/>
</dbReference>
<evidence type="ECO:0000256" key="1">
    <source>
        <dbReference type="ARBA" id="ARBA00000085"/>
    </source>
</evidence>
<reference evidence="22" key="1">
    <citation type="journal article" date="2019" name="Int. J. Syst. Evol. Microbiol.">
        <title>The Global Catalogue of Microorganisms (GCM) 10K type strain sequencing project: providing services to taxonomists for standard genome sequencing and annotation.</title>
        <authorList>
            <consortium name="The Broad Institute Genomics Platform"/>
            <consortium name="The Broad Institute Genome Sequencing Center for Infectious Disease"/>
            <person name="Wu L."/>
            <person name="Ma J."/>
        </authorList>
    </citation>
    <scope>NUCLEOTIDE SEQUENCE [LARGE SCALE GENOMIC DNA]</scope>
    <source>
        <strain evidence="22">JCM 17110</strain>
    </source>
</reference>
<dbReference type="Gene3D" id="3.30.565.10">
    <property type="entry name" value="Histidine kinase-like ATPase, C-terminal domain"/>
    <property type="match status" value="1"/>
</dbReference>
<keyword evidence="8" id="KW-0547">Nucleotide-binding</keyword>
<dbReference type="SMART" id="SM00388">
    <property type="entry name" value="HisKA"/>
    <property type="match status" value="1"/>
</dbReference>
<evidence type="ECO:0000256" key="3">
    <source>
        <dbReference type="ARBA" id="ARBA00012438"/>
    </source>
</evidence>
<evidence type="ECO:0000256" key="14">
    <source>
        <dbReference type="PROSITE-ProRule" id="PRU00110"/>
    </source>
</evidence>
<evidence type="ECO:0000256" key="10">
    <source>
        <dbReference type="ARBA" id="ARBA00022840"/>
    </source>
</evidence>
<evidence type="ECO:0000256" key="15">
    <source>
        <dbReference type="PROSITE-ProRule" id="PRU00169"/>
    </source>
</evidence>
<feature type="domain" description="Response regulatory" evidence="18">
    <location>
        <begin position="522"/>
        <end position="640"/>
    </location>
</feature>
<evidence type="ECO:0000313" key="21">
    <source>
        <dbReference type="EMBL" id="GAA3537678.1"/>
    </source>
</evidence>
<keyword evidence="5 15" id="KW-0597">Phosphoprotein</keyword>
<dbReference type="InterPro" id="IPR003660">
    <property type="entry name" value="HAMP_dom"/>
</dbReference>
<evidence type="ECO:0000256" key="4">
    <source>
        <dbReference type="ARBA" id="ARBA00022475"/>
    </source>
</evidence>
<dbReference type="SMART" id="SM00387">
    <property type="entry name" value="HATPase_c"/>
    <property type="match status" value="1"/>
</dbReference>
<dbReference type="InterPro" id="IPR003594">
    <property type="entry name" value="HATPase_dom"/>
</dbReference>
<dbReference type="SUPFAM" id="SSF47226">
    <property type="entry name" value="Histidine-containing phosphotransfer domain, HPT domain"/>
    <property type="match status" value="1"/>
</dbReference>
<keyword evidence="9" id="KW-0418">Kinase</keyword>
<evidence type="ECO:0000256" key="5">
    <source>
        <dbReference type="ARBA" id="ARBA00022553"/>
    </source>
</evidence>
<dbReference type="Pfam" id="PF00072">
    <property type="entry name" value="Response_reg"/>
    <property type="match status" value="1"/>
</dbReference>
<dbReference type="PROSITE" id="PS50885">
    <property type="entry name" value="HAMP"/>
    <property type="match status" value="1"/>
</dbReference>
<evidence type="ECO:0000256" key="13">
    <source>
        <dbReference type="ARBA" id="ARBA00023136"/>
    </source>
</evidence>
<dbReference type="EC" id="2.7.13.3" evidence="3"/>
<comment type="catalytic activity">
    <reaction evidence="1">
        <text>ATP + protein L-histidine = ADP + protein N-phospho-L-histidine.</text>
        <dbReference type="EC" id="2.7.13.3"/>
    </reaction>
</comment>
<evidence type="ECO:0000256" key="8">
    <source>
        <dbReference type="ARBA" id="ARBA00022741"/>
    </source>
</evidence>
<dbReference type="PROSITE" id="PS50110">
    <property type="entry name" value="RESPONSE_REGULATORY"/>
    <property type="match status" value="1"/>
</dbReference>
<dbReference type="InterPro" id="IPR001789">
    <property type="entry name" value="Sig_transdc_resp-reg_receiver"/>
</dbReference>
<dbReference type="CDD" id="cd00088">
    <property type="entry name" value="HPT"/>
    <property type="match status" value="1"/>
</dbReference>
<dbReference type="CDD" id="cd00082">
    <property type="entry name" value="HisKA"/>
    <property type="match status" value="1"/>
</dbReference>
<dbReference type="InterPro" id="IPR005467">
    <property type="entry name" value="His_kinase_dom"/>
</dbReference>
<evidence type="ECO:0000256" key="12">
    <source>
        <dbReference type="ARBA" id="ARBA00023012"/>
    </source>
</evidence>
<dbReference type="PANTHER" id="PTHR45339:SF1">
    <property type="entry name" value="HYBRID SIGNAL TRANSDUCTION HISTIDINE KINASE J"/>
    <property type="match status" value="1"/>
</dbReference>
<dbReference type="Gene3D" id="3.40.50.2300">
    <property type="match status" value="1"/>
</dbReference>
<dbReference type="SUPFAM" id="SSF55874">
    <property type="entry name" value="ATPase domain of HSP90 chaperone/DNA topoisomerase II/histidine kinase"/>
    <property type="match status" value="1"/>
</dbReference>
<gene>
    <name evidence="21" type="ORF">GCM10022394_16600</name>
</gene>
<keyword evidence="6" id="KW-0808">Transferase</keyword>
<dbReference type="PRINTS" id="PR00344">
    <property type="entry name" value="BCTRLSENSOR"/>
</dbReference>
<evidence type="ECO:0000256" key="7">
    <source>
        <dbReference type="ARBA" id="ARBA00022692"/>
    </source>
</evidence>
<dbReference type="PANTHER" id="PTHR45339">
    <property type="entry name" value="HYBRID SIGNAL TRANSDUCTION HISTIDINE KINASE J"/>
    <property type="match status" value="1"/>
</dbReference>
<dbReference type="Pfam" id="PF02518">
    <property type="entry name" value="HATPase_c"/>
    <property type="match status" value="1"/>
</dbReference>
<comment type="caution">
    <text evidence="21">The sequence shown here is derived from an EMBL/GenBank/DDBJ whole genome shotgun (WGS) entry which is preliminary data.</text>
</comment>
<dbReference type="SUPFAM" id="SSF52172">
    <property type="entry name" value="CheY-like"/>
    <property type="match status" value="1"/>
</dbReference>
<keyword evidence="11 16" id="KW-1133">Transmembrane helix</keyword>
<dbReference type="Pfam" id="PF01627">
    <property type="entry name" value="Hpt"/>
    <property type="match status" value="1"/>
</dbReference>
<evidence type="ECO:0000256" key="16">
    <source>
        <dbReference type="SAM" id="Phobius"/>
    </source>
</evidence>
<dbReference type="Gene3D" id="6.10.340.10">
    <property type="match status" value="1"/>
</dbReference>
<evidence type="ECO:0000256" key="9">
    <source>
        <dbReference type="ARBA" id="ARBA00022777"/>
    </source>
</evidence>
<dbReference type="SMART" id="SM00448">
    <property type="entry name" value="REC"/>
    <property type="match status" value="1"/>
</dbReference>
<evidence type="ECO:0000259" key="19">
    <source>
        <dbReference type="PROSITE" id="PS50885"/>
    </source>
</evidence>